<evidence type="ECO:0000313" key="4">
    <source>
        <dbReference type="Proteomes" id="UP001303889"/>
    </source>
</evidence>
<evidence type="ECO:0000256" key="1">
    <source>
        <dbReference type="SAM" id="SignalP"/>
    </source>
</evidence>
<organism evidence="3 4">
    <name type="scientific">Staphylotrichum tortipilum</name>
    <dbReference type="NCBI Taxonomy" id="2831512"/>
    <lineage>
        <taxon>Eukaryota</taxon>
        <taxon>Fungi</taxon>
        <taxon>Dikarya</taxon>
        <taxon>Ascomycota</taxon>
        <taxon>Pezizomycotina</taxon>
        <taxon>Sordariomycetes</taxon>
        <taxon>Sordariomycetidae</taxon>
        <taxon>Sordariales</taxon>
        <taxon>Chaetomiaceae</taxon>
        <taxon>Staphylotrichum</taxon>
    </lineage>
</organism>
<evidence type="ECO:0000259" key="2">
    <source>
        <dbReference type="Pfam" id="PF24808"/>
    </source>
</evidence>
<dbReference type="AlphaFoldDB" id="A0AAN6MMC2"/>
<evidence type="ECO:0000313" key="3">
    <source>
        <dbReference type="EMBL" id="KAK3902879.1"/>
    </source>
</evidence>
<dbReference type="PANTHER" id="PTHR38118">
    <property type="entry name" value="ANCHORED CELL WALL PROTEIN 11-RELATED"/>
    <property type="match status" value="1"/>
</dbReference>
<feature type="signal peptide" evidence="1">
    <location>
        <begin position="1"/>
        <end position="18"/>
    </location>
</feature>
<keyword evidence="1" id="KW-0732">Signal</keyword>
<feature type="domain" description="DUF7707" evidence="2">
    <location>
        <begin position="24"/>
        <end position="87"/>
    </location>
</feature>
<comment type="caution">
    <text evidence="3">The sequence shown here is derived from an EMBL/GenBank/DDBJ whole genome shotgun (WGS) entry which is preliminary data.</text>
</comment>
<dbReference type="InterPro" id="IPR056124">
    <property type="entry name" value="DUF7707"/>
</dbReference>
<dbReference type="Pfam" id="PF24808">
    <property type="entry name" value="DUF7707"/>
    <property type="match status" value="1"/>
</dbReference>
<proteinExistence type="predicted"/>
<dbReference type="PANTHER" id="PTHR38118:SF3">
    <property type="entry name" value="ANCHORED CELL WALL PROTEIN 11"/>
    <property type="match status" value="1"/>
</dbReference>
<gene>
    <name evidence="3" type="ORF">C8A05DRAFT_33380</name>
</gene>
<sequence length="87" mass="9269">MRQNILLAALSALTVATAQTTNFTINPGAVKPSIRSDWCNAEYNTCGKLCSGNPTANDCDVNTLEYVCTCSNGSAPGLQYYIQSMPT</sequence>
<feature type="non-terminal residue" evidence="3">
    <location>
        <position position="87"/>
    </location>
</feature>
<keyword evidence="4" id="KW-1185">Reference proteome</keyword>
<feature type="chain" id="PRO_5042894629" description="DUF7707 domain-containing protein" evidence="1">
    <location>
        <begin position="19"/>
        <end position="87"/>
    </location>
</feature>
<dbReference type="EMBL" id="MU855481">
    <property type="protein sequence ID" value="KAK3902879.1"/>
    <property type="molecule type" value="Genomic_DNA"/>
</dbReference>
<protein>
    <recommendedName>
        <fullName evidence="2">DUF7707 domain-containing protein</fullName>
    </recommendedName>
</protein>
<name>A0AAN6MMC2_9PEZI</name>
<dbReference type="Proteomes" id="UP001303889">
    <property type="component" value="Unassembled WGS sequence"/>
</dbReference>
<accession>A0AAN6MMC2</accession>
<reference evidence="3" key="1">
    <citation type="journal article" date="2023" name="Mol. Phylogenet. Evol.">
        <title>Genome-scale phylogeny and comparative genomics of the fungal order Sordariales.</title>
        <authorList>
            <person name="Hensen N."/>
            <person name="Bonometti L."/>
            <person name="Westerberg I."/>
            <person name="Brannstrom I.O."/>
            <person name="Guillou S."/>
            <person name="Cros-Aarteil S."/>
            <person name="Calhoun S."/>
            <person name="Haridas S."/>
            <person name="Kuo A."/>
            <person name="Mondo S."/>
            <person name="Pangilinan J."/>
            <person name="Riley R."/>
            <person name="LaButti K."/>
            <person name="Andreopoulos B."/>
            <person name="Lipzen A."/>
            <person name="Chen C."/>
            <person name="Yan M."/>
            <person name="Daum C."/>
            <person name="Ng V."/>
            <person name="Clum A."/>
            <person name="Steindorff A."/>
            <person name="Ohm R.A."/>
            <person name="Martin F."/>
            <person name="Silar P."/>
            <person name="Natvig D.O."/>
            <person name="Lalanne C."/>
            <person name="Gautier V."/>
            <person name="Ament-Velasquez S.L."/>
            <person name="Kruys A."/>
            <person name="Hutchinson M.I."/>
            <person name="Powell A.J."/>
            <person name="Barry K."/>
            <person name="Miller A.N."/>
            <person name="Grigoriev I.V."/>
            <person name="Debuchy R."/>
            <person name="Gladieux P."/>
            <person name="Hiltunen Thoren M."/>
            <person name="Johannesson H."/>
        </authorList>
    </citation>
    <scope>NUCLEOTIDE SEQUENCE</scope>
    <source>
        <strain evidence="3">CBS 103.79</strain>
    </source>
</reference>
<reference evidence="3" key="2">
    <citation type="submission" date="2023-05" db="EMBL/GenBank/DDBJ databases">
        <authorList>
            <consortium name="Lawrence Berkeley National Laboratory"/>
            <person name="Steindorff A."/>
            <person name="Hensen N."/>
            <person name="Bonometti L."/>
            <person name="Westerberg I."/>
            <person name="Brannstrom I.O."/>
            <person name="Guillou S."/>
            <person name="Cros-Aarteil S."/>
            <person name="Calhoun S."/>
            <person name="Haridas S."/>
            <person name="Kuo A."/>
            <person name="Mondo S."/>
            <person name="Pangilinan J."/>
            <person name="Riley R."/>
            <person name="Labutti K."/>
            <person name="Andreopoulos B."/>
            <person name="Lipzen A."/>
            <person name="Chen C."/>
            <person name="Yanf M."/>
            <person name="Daum C."/>
            <person name="Ng V."/>
            <person name="Clum A."/>
            <person name="Ohm R."/>
            <person name="Martin F."/>
            <person name="Silar P."/>
            <person name="Natvig D."/>
            <person name="Lalanne C."/>
            <person name="Gautier V."/>
            <person name="Ament-Velasquez S.L."/>
            <person name="Kruys A."/>
            <person name="Hutchinson M.I."/>
            <person name="Powell A.J."/>
            <person name="Barry K."/>
            <person name="Miller A.N."/>
            <person name="Grigoriev I.V."/>
            <person name="Debuchy R."/>
            <person name="Gladieux P."/>
            <person name="Thoren M.H."/>
            <person name="Johannesson H."/>
        </authorList>
    </citation>
    <scope>NUCLEOTIDE SEQUENCE</scope>
    <source>
        <strain evidence="3">CBS 103.79</strain>
    </source>
</reference>